<dbReference type="Gene3D" id="3.30.300.30">
    <property type="match status" value="1"/>
</dbReference>
<dbReference type="GO" id="GO:0016020">
    <property type="term" value="C:membrane"/>
    <property type="evidence" value="ECO:0007669"/>
    <property type="project" value="UniProtKB-SubCell"/>
</dbReference>
<keyword evidence="18" id="KW-1185">Reference proteome</keyword>
<dbReference type="InterPro" id="IPR000873">
    <property type="entry name" value="AMP-dep_synth/lig_dom"/>
</dbReference>
<dbReference type="GO" id="GO:0004467">
    <property type="term" value="F:long-chain fatty acid-CoA ligase activity"/>
    <property type="evidence" value="ECO:0007669"/>
    <property type="project" value="UniProtKB-EC"/>
</dbReference>
<dbReference type="InterPro" id="IPR020845">
    <property type="entry name" value="AMP-binding_CS"/>
</dbReference>
<dbReference type="RefSeq" id="WP_094814755.1">
    <property type="nucleotide sequence ID" value="NZ_NEVU01000003.1"/>
</dbReference>
<feature type="domain" description="AMP-binding enzyme C-terminal" evidence="16">
    <location>
        <begin position="467"/>
        <end position="541"/>
    </location>
</feature>
<evidence type="ECO:0000256" key="1">
    <source>
        <dbReference type="ARBA" id="ARBA00001946"/>
    </source>
</evidence>
<dbReference type="SUPFAM" id="SSF56801">
    <property type="entry name" value="Acetyl-CoA synthetase-like"/>
    <property type="match status" value="1"/>
</dbReference>
<evidence type="ECO:0000313" key="17">
    <source>
        <dbReference type="EMBL" id="OZI71256.1"/>
    </source>
</evidence>
<evidence type="ECO:0000259" key="15">
    <source>
        <dbReference type="Pfam" id="PF00501"/>
    </source>
</evidence>
<organism evidence="17 18">
    <name type="scientific">Bordetella genomosp. 12</name>
    <dbReference type="NCBI Taxonomy" id="463035"/>
    <lineage>
        <taxon>Bacteria</taxon>
        <taxon>Pseudomonadati</taxon>
        <taxon>Pseudomonadota</taxon>
        <taxon>Betaproteobacteria</taxon>
        <taxon>Burkholderiales</taxon>
        <taxon>Alcaligenaceae</taxon>
        <taxon>Bordetella</taxon>
    </lineage>
</organism>
<dbReference type="AlphaFoldDB" id="A0A261VAR6"/>
<dbReference type="InterPro" id="IPR050237">
    <property type="entry name" value="ATP-dep_AMP-bd_enzyme"/>
</dbReference>
<comment type="pathway">
    <text evidence="3">Lipid metabolism; fatty acid beta-oxidation.</text>
</comment>
<dbReference type="InterPro" id="IPR025110">
    <property type="entry name" value="AMP-bd_C"/>
</dbReference>
<keyword evidence="11" id="KW-0472">Membrane</keyword>
<evidence type="ECO:0000256" key="13">
    <source>
        <dbReference type="ARBA" id="ARBA00039545"/>
    </source>
</evidence>
<evidence type="ECO:0000259" key="16">
    <source>
        <dbReference type="Pfam" id="PF13193"/>
    </source>
</evidence>
<dbReference type="EMBL" id="NEVU01000003">
    <property type="protein sequence ID" value="OZI71256.1"/>
    <property type="molecule type" value="Genomic_DNA"/>
</dbReference>
<evidence type="ECO:0000256" key="14">
    <source>
        <dbReference type="ARBA" id="ARBA00042773"/>
    </source>
</evidence>
<dbReference type="OrthoDB" id="9766486at2"/>
<dbReference type="EC" id="6.2.1.3" evidence="12"/>
<comment type="subcellular location">
    <subcellularLocation>
        <location evidence="2">Membrane</location>
        <topology evidence="2">Peripheral membrane protein</topology>
    </subcellularLocation>
</comment>
<evidence type="ECO:0000256" key="2">
    <source>
        <dbReference type="ARBA" id="ARBA00004170"/>
    </source>
</evidence>
<keyword evidence="9" id="KW-0460">Magnesium</keyword>
<keyword evidence="7" id="KW-0276">Fatty acid metabolism</keyword>
<dbReference type="PROSITE" id="PS00455">
    <property type="entry name" value="AMP_BINDING"/>
    <property type="match status" value="1"/>
</dbReference>
<dbReference type="Gene3D" id="3.40.50.12780">
    <property type="entry name" value="N-terminal domain of ligase-like"/>
    <property type="match status" value="1"/>
</dbReference>
<evidence type="ECO:0000256" key="6">
    <source>
        <dbReference type="ARBA" id="ARBA00022741"/>
    </source>
</evidence>
<proteinExistence type="inferred from homology"/>
<dbReference type="CDD" id="cd05936">
    <property type="entry name" value="FC-FACS_FadD_like"/>
    <property type="match status" value="1"/>
</dbReference>
<evidence type="ECO:0000256" key="9">
    <source>
        <dbReference type="ARBA" id="ARBA00022842"/>
    </source>
</evidence>
<dbReference type="FunFam" id="3.30.300.30:FF:000006">
    <property type="entry name" value="Long-chain-fatty-acid--CoA ligase FadD"/>
    <property type="match status" value="1"/>
</dbReference>
<gene>
    <name evidence="17" type="ORF">CAL22_15490</name>
</gene>
<comment type="cofactor">
    <cofactor evidence="1">
        <name>Mg(2+)</name>
        <dbReference type="ChEBI" id="CHEBI:18420"/>
    </cofactor>
</comment>
<dbReference type="InterPro" id="IPR045851">
    <property type="entry name" value="AMP-bd_C_sf"/>
</dbReference>
<feature type="domain" description="AMP-dependent synthetase/ligase" evidence="15">
    <location>
        <begin position="27"/>
        <end position="416"/>
    </location>
</feature>
<dbReference type="InterPro" id="IPR042099">
    <property type="entry name" value="ANL_N_sf"/>
</dbReference>
<evidence type="ECO:0000313" key="18">
    <source>
        <dbReference type="Proteomes" id="UP000216429"/>
    </source>
</evidence>
<name>A0A261VAR6_9BORD</name>
<comment type="caution">
    <text evidence="17">The sequence shown here is derived from an EMBL/GenBank/DDBJ whole genome shotgun (WGS) entry which is preliminary data.</text>
</comment>
<accession>A0A261VAR6</accession>
<evidence type="ECO:0000256" key="10">
    <source>
        <dbReference type="ARBA" id="ARBA00023098"/>
    </source>
</evidence>
<evidence type="ECO:0000256" key="11">
    <source>
        <dbReference type="ARBA" id="ARBA00023136"/>
    </source>
</evidence>
<keyword evidence="6" id="KW-0547">Nucleotide-binding</keyword>
<reference evidence="18" key="1">
    <citation type="submission" date="2017-05" db="EMBL/GenBank/DDBJ databases">
        <title>Complete and WGS of Bordetella genogroups.</title>
        <authorList>
            <person name="Spilker T."/>
            <person name="Lipuma J."/>
        </authorList>
    </citation>
    <scope>NUCLEOTIDE SEQUENCE [LARGE SCALE GENOMIC DNA]</scope>
    <source>
        <strain evidence="18">AU6712</strain>
    </source>
</reference>
<evidence type="ECO:0000256" key="4">
    <source>
        <dbReference type="ARBA" id="ARBA00006432"/>
    </source>
</evidence>
<dbReference type="Pfam" id="PF13193">
    <property type="entry name" value="AMP-binding_C"/>
    <property type="match status" value="1"/>
</dbReference>
<protein>
    <recommendedName>
        <fullName evidence="13">Long-chain-fatty-acid--CoA ligase</fullName>
        <ecNumber evidence="12">6.2.1.3</ecNumber>
    </recommendedName>
    <alternativeName>
        <fullName evidence="14">Long-chain acyl-CoA synthetase</fullName>
    </alternativeName>
</protein>
<sequence>MERLWLRNYPAGVPADITADGTLNDVLEEACTRFADHTAYMSMGADLRYDELERLSRHFANWLRAQGLVPGDRVAIMMPNMLQYPVAAFGTLRAGCVVVNCNPLYTARELRHQLADSGARAIVIAENFAATLQAVLPDTQIKHIVVTSVGDMLRPVKARLVNFVLRHIRKLVPAWTLPGHTVWRAALRQGSQQSYERPAIGGEDLAFLQYTGGTTGRAKAAMLSHRNMVANLNQAHAWIRPLATEGKECVVTALPLYHIFALTANCLTFLKLGASNLLILNPRDIPATVRALRRHRFTSFTGVNTLFNALLENKDFRALDFHDLHMTLGGGMAVQKTVAERWRAVTGKPLAQAYGLTEASPAVALNPLDQAEFNGSVGLPVPSTDISIRDEQGQEVPPGQSGEICVRGPQVMSGYWQQPAETERAFYPQGYLRTGDMGYVNPEGYLFLVDRKKDLILVSGFNVYPSEVEEVAATCPGIREAAAVGWPDERSGEAVRLFVIASDPTLTEKAVIDYCRRYLTGYKVPRHVVFRKDLPRSNVGKILRRKLREETLNP</sequence>
<keyword evidence="8" id="KW-0067">ATP-binding</keyword>
<dbReference type="Proteomes" id="UP000216429">
    <property type="component" value="Unassembled WGS sequence"/>
</dbReference>
<evidence type="ECO:0000256" key="8">
    <source>
        <dbReference type="ARBA" id="ARBA00022840"/>
    </source>
</evidence>
<dbReference type="PANTHER" id="PTHR43767">
    <property type="entry name" value="LONG-CHAIN-FATTY-ACID--COA LIGASE"/>
    <property type="match status" value="1"/>
</dbReference>
<evidence type="ECO:0000256" key="5">
    <source>
        <dbReference type="ARBA" id="ARBA00022598"/>
    </source>
</evidence>
<keyword evidence="10" id="KW-0443">Lipid metabolism</keyword>
<dbReference type="PANTHER" id="PTHR43767:SF8">
    <property type="entry name" value="LONG-CHAIN-FATTY-ACID--COA LIGASE"/>
    <property type="match status" value="1"/>
</dbReference>
<dbReference type="Pfam" id="PF00501">
    <property type="entry name" value="AMP-binding"/>
    <property type="match status" value="1"/>
</dbReference>
<dbReference type="FunFam" id="3.40.50.12780:FF:000003">
    <property type="entry name" value="Long-chain-fatty-acid--CoA ligase FadD"/>
    <property type="match status" value="1"/>
</dbReference>
<keyword evidence="5 17" id="KW-0436">Ligase</keyword>
<comment type="similarity">
    <text evidence="4">Belongs to the ATP-dependent AMP-binding enzyme family.</text>
</comment>
<evidence type="ECO:0000256" key="3">
    <source>
        <dbReference type="ARBA" id="ARBA00005005"/>
    </source>
</evidence>
<evidence type="ECO:0000256" key="12">
    <source>
        <dbReference type="ARBA" id="ARBA00026121"/>
    </source>
</evidence>
<evidence type="ECO:0000256" key="7">
    <source>
        <dbReference type="ARBA" id="ARBA00022832"/>
    </source>
</evidence>
<dbReference type="GO" id="GO:0005524">
    <property type="term" value="F:ATP binding"/>
    <property type="evidence" value="ECO:0007669"/>
    <property type="project" value="UniProtKB-KW"/>
</dbReference>